<dbReference type="NCBIfam" id="TIGR00756">
    <property type="entry name" value="PPR"/>
    <property type="match status" value="1"/>
</dbReference>
<feature type="repeat" description="PPR" evidence="3">
    <location>
        <begin position="62"/>
        <end position="96"/>
    </location>
</feature>
<organism evidence="4">
    <name type="scientific">Salvia splendens</name>
    <name type="common">Scarlet sage</name>
    <dbReference type="NCBI Taxonomy" id="180675"/>
    <lineage>
        <taxon>Eukaryota</taxon>
        <taxon>Viridiplantae</taxon>
        <taxon>Streptophyta</taxon>
        <taxon>Embryophyta</taxon>
        <taxon>Tracheophyta</taxon>
        <taxon>Spermatophyta</taxon>
        <taxon>Magnoliopsida</taxon>
        <taxon>eudicotyledons</taxon>
        <taxon>Gunneridae</taxon>
        <taxon>Pentapetalae</taxon>
        <taxon>asterids</taxon>
        <taxon>lamiids</taxon>
        <taxon>Lamiales</taxon>
        <taxon>Lamiaceae</taxon>
        <taxon>Nepetoideae</taxon>
        <taxon>Mentheae</taxon>
        <taxon>Salviinae</taxon>
        <taxon>Salvia</taxon>
        <taxon>Salvia subgen. Calosphace</taxon>
        <taxon>core Calosphace</taxon>
    </lineage>
</organism>
<evidence type="ECO:0008006" key="6">
    <source>
        <dbReference type="Google" id="ProtNLM"/>
    </source>
</evidence>
<evidence type="ECO:0000313" key="5">
    <source>
        <dbReference type="Proteomes" id="UP000298416"/>
    </source>
</evidence>
<proteinExistence type="inferred from homology"/>
<evidence type="ECO:0000256" key="3">
    <source>
        <dbReference type="PROSITE-ProRule" id="PRU00708"/>
    </source>
</evidence>
<sequence length="125" mass="13297">MPASDSRCSPAAAHRQVVAPSATAASPAAVPPPPLKSWLRQHRKTSSSLIFLEMKSIGYTPNCSTCNYLFLTLSKIGQFGEAVEVLKVMGRAGCVPDCGSYGGLIAELSEVRKVDAVAEVVREMM</sequence>
<dbReference type="Gene3D" id="1.25.40.10">
    <property type="entry name" value="Tetratricopeptide repeat domain"/>
    <property type="match status" value="1"/>
</dbReference>
<comment type="caution">
    <text evidence="4">The sequence shown here is derived from an EMBL/GenBank/DDBJ whole genome shotgun (WGS) entry which is preliminary data.</text>
</comment>
<keyword evidence="2" id="KW-0677">Repeat</keyword>
<dbReference type="Proteomes" id="UP000298416">
    <property type="component" value="Unassembled WGS sequence"/>
</dbReference>
<dbReference type="AlphaFoldDB" id="A0A8X8Y1M4"/>
<evidence type="ECO:0000256" key="1">
    <source>
        <dbReference type="ARBA" id="ARBA00007626"/>
    </source>
</evidence>
<dbReference type="EMBL" id="PNBA02000006">
    <property type="protein sequence ID" value="KAG6422000.1"/>
    <property type="molecule type" value="Genomic_DNA"/>
</dbReference>
<protein>
    <recommendedName>
        <fullName evidence="6">Pentatricopeptide repeat-containing protein</fullName>
    </recommendedName>
</protein>
<accession>A0A8X8Y1M4</accession>
<dbReference type="PROSITE" id="PS51375">
    <property type="entry name" value="PPR"/>
    <property type="match status" value="1"/>
</dbReference>
<dbReference type="InterPro" id="IPR011990">
    <property type="entry name" value="TPR-like_helical_dom_sf"/>
</dbReference>
<dbReference type="PANTHER" id="PTHR47447">
    <property type="entry name" value="OS03G0856100 PROTEIN"/>
    <property type="match status" value="1"/>
</dbReference>
<name>A0A8X8Y1M4_SALSN</name>
<dbReference type="PANTHER" id="PTHR47447:SF17">
    <property type="entry name" value="OS12G0638900 PROTEIN"/>
    <property type="match status" value="1"/>
</dbReference>
<gene>
    <name evidence="4" type="ORF">SASPL_118561</name>
</gene>
<evidence type="ECO:0000256" key="2">
    <source>
        <dbReference type="ARBA" id="ARBA00022737"/>
    </source>
</evidence>
<comment type="similarity">
    <text evidence="1">Belongs to the PPR family. P subfamily.</text>
</comment>
<reference evidence="4" key="1">
    <citation type="submission" date="2018-01" db="EMBL/GenBank/DDBJ databases">
        <authorList>
            <person name="Mao J.F."/>
        </authorList>
    </citation>
    <scope>NUCLEOTIDE SEQUENCE</scope>
    <source>
        <strain evidence="4">Huo1</strain>
        <tissue evidence="4">Leaf</tissue>
    </source>
</reference>
<evidence type="ECO:0000313" key="4">
    <source>
        <dbReference type="EMBL" id="KAG6422000.1"/>
    </source>
</evidence>
<keyword evidence="5" id="KW-1185">Reference proteome</keyword>
<dbReference type="InterPro" id="IPR002885">
    <property type="entry name" value="PPR_rpt"/>
</dbReference>
<reference evidence="4" key="2">
    <citation type="submission" date="2020-08" db="EMBL/GenBank/DDBJ databases">
        <title>Plant Genome Project.</title>
        <authorList>
            <person name="Zhang R.-G."/>
        </authorList>
    </citation>
    <scope>NUCLEOTIDE SEQUENCE</scope>
    <source>
        <strain evidence="4">Huo1</strain>
        <tissue evidence="4">Leaf</tissue>
    </source>
</reference>